<dbReference type="EMBL" id="AAIETE010000006">
    <property type="protein sequence ID" value="ECD4527060.1"/>
    <property type="molecule type" value="Genomic_DNA"/>
</dbReference>
<sequence length="100" mass="11760">MNLKRKINCCRKQESYSVPFFLINQLLMINNPKFPKFSRISVFRAFSLYQIQIQFNISFTAKSEHHVSFIIAFIDIEFRGVLGSMSQEFLSKPFPVSIFI</sequence>
<organism evidence="1">
    <name type="scientific">Salmonella enterica subsp. enterica serovar Mapo</name>
    <dbReference type="NCBI Taxonomy" id="2564752"/>
    <lineage>
        <taxon>Bacteria</taxon>
        <taxon>Pseudomonadati</taxon>
        <taxon>Pseudomonadota</taxon>
        <taxon>Gammaproteobacteria</taxon>
        <taxon>Enterobacterales</taxon>
        <taxon>Enterobacteriaceae</taxon>
        <taxon>Salmonella</taxon>
    </lineage>
</organism>
<reference evidence="1" key="1">
    <citation type="submission" date="2019-03" db="EMBL/GenBank/DDBJ databases">
        <authorList>
            <person name="Ashton P.M."/>
            <person name="Dallman T."/>
            <person name="Nair S."/>
            <person name="De Pinna E."/>
            <person name="Peters T."/>
            <person name="Grant K."/>
        </authorList>
    </citation>
    <scope>NUCLEOTIDE SEQUENCE</scope>
    <source>
        <strain evidence="1">266927</strain>
    </source>
</reference>
<name>A0A5H7IJR6_SALET</name>
<evidence type="ECO:0000313" key="1">
    <source>
        <dbReference type="EMBL" id="ECD4527060.1"/>
    </source>
</evidence>
<proteinExistence type="predicted"/>
<protein>
    <submittedName>
        <fullName evidence="1">Uncharacterized protein</fullName>
    </submittedName>
</protein>
<comment type="caution">
    <text evidence="1">The sequence shown here is derived from an EMBL/GenBank/DDBJ whole genome shotgun (WGS) entry which is preliminary data.</text>
</comment>
<dbReference type="AlphaFoldDB" id="A0A5H7IJR6"/>
<gene>
    <name evidence="1" type="ORF">E0940_09560</name>
</gene>
<accession>A0A5H7IJR6</accession>